<organism evidence="3 4">
    <name type="scientific">Tolypothrix tenuis PCC 7101</name>
    <dbReference type="NCBI Taxonomy" id="231146"/>
    <lineage>
        <taxon>Bacteria</taxon>
        <taxon>Bacillati</taxon>
        <taxon>Cyanobacteriota</taxon>
        <taxon>Cyanophyceae</taxon>
        <taxon>Nostocales</taxon>
        <taxon>Tolypothrichaceae</taxon>
        <taxon>Tolypothrix</taxon>
    </lineage>
</organism>
<protein>
    <submittedName>
        <fullName evidence="3">Rhodanese domain protein</fullName>
    </submittedName>
</protein>
<evidence type="ECO:0000259" key="2">
    <source>
        <dbReference type="PROSITE" id="PS50206"/>
    </source>
</evidence>
<dbReference type="SUPFAM" id="SSF52821">
    <property type="entry name" value="Rhodanese/Cell cycle control phosphatase"/>
    <property type="match status" value="1"/>
</dbReference>
<dbReference type="PROSITE" id="PS00380">
    <property type="entry name" value="RHODANESE_1"/>
    <property type="match status" value="1"/>
</dbReference>
<dbReference type="InterPro" id="IPR001307">
    <property type="entry name" value="Thiosulphate_STrfase_CS"/>
</dbReference>
<dbReference type="InterPro" id="IPR036873">
    <property type="entry name" value="Rhodanese-like_dom_sf"/>
</dbReference>
<dbReference type="PANTHER" id="PTHR43031:SF1">
    <property type="entry name" value="PYRIDINE NUCLEOTIDE-DISULPHIDE OXIDOREDUCTASE"/>
    <property type="match status" value="1"/>
</dbReference>
<keyword evidence="4" id="KW-1185">Reference proteome</keyword>
<dbReference type="CDD" id="cd00158">
    <property type="entry name" value="RHOD"/>
    <property type="match status" value="1"/>
</dbReference>
<dbReference type="KEGG" id="ttq:NIES37_65180"/>
<evidence type="ECO:0000313" key="3">
    <source>
        <dbReference type="EMBL" id="BAZ02505.1"/>
    </source>
</evidence>
<sequence>MKRTLKENEQNQTQTQPFSLSARQLRSRQAEFVIIDARSWMEYVLGHIPGARYLSQSCILKEIPQDQLIVVTCLSGHRSLSTANWLIEQGYSKVYNLQGGIMTWQQLGYPLQRGNNP</sequence>
<feature type="region of interest" description="Disordered" evidence="1">
    <location>
        <begin position="1"/>
        <end position="22"/>
    </location>
</feature>
<dbReference type="RefSeq" id="WP_096582782.1">
    <property type="nucleotide sequence ID" value="NZ_CAWNJS010000001.1"/>
</dbReference>
<feature type="domain" description="Rhodanese" evidence="2">
    <location>
        <begin position="28"/>
        <end position="113"/>
    </location>
</feature>
<dbReference type="InterPro" id="IPR050229">
    <property type="entry name" value="GlpE_sulfurtransferase"/>
</dbReference>
<dbReference type="GO" id="GO:0004792">
    <property type="term" value="F:thiosulfate-cyanide sulfurtransferase activity"/>
    <property type="evidence" value="ECO:0007669"/>
    <property type="project" value="InterPro"/>
</dbReference>
<dbReference type="Pfam" id="PF00581">
    <property type="entry name" value="Rhodanese"/>
    <property type="match status" value="1"/>
</dbReference>
<dbReference type="Proteomes" id="UP000218785">
    <property type="component" value="Chromosome"/>
</dbReference>
<gene>
    <name evidence="3" type="ORF">NIES37_65180</name>
</gene>
<dbReference type="Gene3D" id="3.40.250.10">
    <property type="entry name" value="Rhodanese-like domain"/>
    <property type="match status" value="1"/>
</dbReference>
<dbReference type="AlphaFoldDB" id="A0A1Z4NA06"/>
<feature type="compositionally biased region" description="Polar residues" evidence="1">
    <location>
        <begin position="10"/>
        <end position="22"/>
    </location>
</feature>
<dbReference type="SMART" id="SM00450">
    <property type="entry name" value="RHOD"/>
    <property type="match status" value="1"/>
</dbReference>
<dbReference type="EMBL" id="AP018248">
    <property type="protein sequence ID" value="BAZ02505.1"/>
    <property type="molecule type" value="Genomic_DNA"/>
</dbReference>
<proteinExistence type="predicted"/>
<reference evidence="3 4" key="1">
    <citation type="submission" date="2017-06" db="EMBL/GenBank/DDBJ databases">
        <title>Genome sequencing of cyanobaciteial culture collection at National Institute for Environmental Studies (NIES).</title>
        <authorList>
            <person name="Hirose Y."/>
            <person name="Shimura Y."/>
            <person name="Fujisawa T."/>
            <person name="Nakamura Y."/>
            <person name="Kawachi M."/>
        </authorList>
    </citation>
    <scope>NUCLEOTIDE SEQUENCE [LARGE SCALE GENOMIC DNA]</scope>
    <source>
        <strain evidence="3 4">NIES-37</strain>
    </source>
</reference>
<dbReference type="PANTHER" id="PTHR43031">
    <property type="entry name" value="FAD-DEPENDENT OXIDOREDUCTASE"/>
    <property type="match status" value="1"/>
</dbReference>
<name>A0A1Z4NA06_9CYAN</name>
<evidence type="ECO:0000313" key="4">
    <source>
        <dbReference type="Proteomes" id="UP000218785"/>
    </source>
</evidence>
<dbReference type="PROSITE" id="PS50206">
    <property type="entry name" value="RHODANESE_3"/>
    <property type="match status" value="1"/>
</dbReference>
<dbReference type="InterPro" id="IPR001763">
    <property type="entry name" value="Rhodanese-like_dom"/>
</dbReference>
<evidence type="ECO:0000256" key="1">
    <source>
        <dbReference type="SAM" id="MobiDB-lite"/>
    </source>
</evidence>
<accession>A0A1Z4NA06</accession>